<dbReference type="InterPro" id="IPR008250">
    <property type="entry name" value="ATPase_P-typ_transduc_dom_A_sf"/>
</dbReference>
<organism evidence="20 21">
    <name type="scientific">Peptacetobacter hominis</name>
    <dbReference type="NCBI Taxonomy" id="2743610"/>
    <lineage>
        <taxon>Bacteria</taxon>
        <taxon>Bacillati</taxon>
        <taxon>Bacillota</taxon>
        <taxon>Clostridia</taxon>
        <taxon>Peptostreptococcales</taxon>
        <taxon>Peptostreptococcaceae</taxon>
        <taxon>Peptacetobacter</taxon>
    </lineage>
</organism>
<dbReference type="InterPro" id="IPR023299">
    <property type="entry name" value="ATPase_P-typ_cyto_dom_N"/>
</dbReference>
<sequence>MTIKTKKDRDIISLRETADKEITFAATHDIRSIMNKYSTCHDGLGGGQILKNRDIYGSNEVAHKSKKSVLRRIMESFINPFTAILFCLAIVSGFTDIIKPILDGNPGEVDFMTVGIIVIMVFISGTLRFVQETKSGNAAEKLLDMIAVTCTVIRNGKAIDVKIDDIVVGDIIMLSVGDMIPADVRIVESKDFFVNQSSLTGESEPIEKIDCIYERESINITDYRNISFMGSNVISGTAKAVAIATGKNTIFGDIADSVSEDREETSFTKGVNKVSMVLIRFMLIMVPIVFIVNGITKGNWPEAFLFGISVAVGLTPEMLPMIVTTCLAKGAVAMSKKKTIVKNLNSIQNFGAIDILCTDKTGTITQNNVVLEYHLNLDGNEDSRVLRHAYLNSYFQTGYRNLMDIAIIKKTEEEENIDKTLTDLSEEYIKVDEIPFDFSRRRLSVSVEDRKGKKQMITKGAVEEMISICSYAEINGSIKKIDHKLKNKILKSVLDLNKKGFRVIAVAQKNIFSKELRKDDENEMVLIGYLAFLDPPKETAAKAIEALKEYGVTTKILTGDNETVTEAICSYVGIDTSNTLLGTEISYMSDFELSDAVEKTTIFAKLSPEQKSRVVTALRNNGHCVGFMGDGINDAPAMKKSDIGISVDTAVDIAKESADIILLENDLMVLEEGIIEGRKTYANMIKYIKMTASSNFGNMFSVLAASALLPFLPMMSIHLIILNLIYDLSCTAIPWDNVDKEYLLKPRKWDASSVGRFMMWIGPTSSIFDWLTYAFMYFILCPMVVSGGVLFNDLATHFSGQELIHVQAAYIAMFQAGWFIESMWSQTLVIHMIRTPKIPFIQSRASKPLTILTFTGIMVLTLIPFTNFGNIIGFSALPMTFFMYLLPCILLYMIVATIFKKAYVKRFGELL</sequence>
<dbReference type="RefSeq" id="WP_142535785.1">
    <property type="nucleotide sequence ID" value="NZ_SGJB01000007.1"/>
</dbReference>
<evidence type="ECO:0000256" key="14">
    <source>
        <dbReference type="ARBA" id="ARBA00022989"/>
    </source>
</evidence>
<dbReference type="EC" id="7.2.2.14" evidence="4"/>
<comment type="function">
    <text evidence="1">Mediates magnesium influx to the cytosol.</text>
</comment>
<dbReference type="InterPro" id="IPR006415">
    <property type="entry name" value="P-type_ATPase_IIIB"/>
</dbReference>
<keyword evidence="12" id="KW-0460">Magnesium</keyword>
<evidence type="ECO:0000256" key="13">
    <source>
        <dbReference type="ARBA" id="ARBA00022967"/>
    </source>
</evidence>
<comment type="catalytic activity">
    <reaction evidence="17">
        <text>Mg(2+)(out) + ATP + H2O = Mg(2+)(in) + ADP + phosphate + H(+)</text>
        <dbReference type="Rhea" id="RHEA:10260"/>
        <dbReference type="ChEBI" id="CHEBI:15377"/>
        <dbReference type="ChEBI" id="CHEBI:15378"/>
        <dbReference type="ChEBI" id="CHEBI:18420"/>
        <dbReference type="ChEBI" id="CHEBI:30616"/>
        <dbReference type="ChEBI" id="CHEBI:43474"/>
        <dbReference type="ChEBI" id="CHEBI:456216"/>
        <dbReference type="EC" id="7.2.2.14"/>
    </reaction>
</comment>
<dbReference type="InterPro" id="IPR023298">
    <property type="entry name" value="ATPase_P-typ_TM_dom_sf"/>
</dbReference>
<dbReference type="GO" id="GO:0015444">
    <property type="term" value="F:P-type magnesium transporter activity"/>
    <property type="evidence" value="ECO:0007669"/>
    <property type="project" value="UniProtKB-EC"/>
</dbReference>
<keyword evidence="15 18" id="KW-0472">Membrane</keyword>
<feature type="transmembrane region" description="Helical" evidence="18">
    <location>
        <begin position="303"/>
        <end position="328"/>
    </location>
</feature>
<evidence type="ECO:0000313" key="20">
    <source>
        <dbReference type="EMBL" id="TQQ84730.1"/>
    </source>
</evidence>
<dbReference type="SUPFAM" id="SSF56784">
    <property type="entry name" value="HAD-like"/>
    <property type="match status" value="1"/>
</dbReference>
<evidence type="ECO:0000256" key="4">
    <source>
        <dbReference type="ARBA" id="ARBA00012786"/>
    </source>
</evidence>
<comment type="subcellular location">
    <subcellularLocation>
        <location evidence="2">Cell inner membrane</location>
        <topology evidence="2">Multi-pass membrane protein</topology>
    </subcellularLocation>
</comment>
<comment type="similarity">
    <text evidence="3">Belongs to the cation transport ATPase (P-type) (TC 3.A.3) family. Type IIIB subfamily.</text>
</comment>
<dbReference type="PRINTS" id="PR01836">
    <property type="entry name" value="MGATPASE"/>
</dbReference>
<keyword evidence="9 18" id="KW-0812">Transmembrane</keyword>
<keyword evidence="13" id="KW-1278">Translocase</keyword>
<dbReference type="EMBL" id="SGJB01000007">
    <property type="protein sequence ID" value="TQQ84730.1"/>
    <property type="molecule type" value="Genomic_DNA"/>
</dbReference>
<proteinExistence type="inferred from homology"/>
<evidence type="ECO:0000256" key="10">
    <source>
        <dbReference type="ARBA" id="ARBA00022741"/>
    </source>
</evidence>
<name>A0A544QVK9_9FIRM</name>
<dbReference type="Pfam" id="PF00690">
    <property type="entry name" value="Cation_ATPase_N"/>
    <property type="match status" value="1"/>
</dbReference>
<dbReference type="GO" id="GO:0005886">
    <property type="term" value="C:plasma membrane"/>
    <property type="evidence" value="ECO:0007669"/>
    <property type="project" value="UniProtKB-SubCell"/>
</dbReference>
<dbReference type="SUPFAM" id="SSF81653">
    <property type="entry name" value="Calcium ATPase, transduction domain A"/>
    <property type="match status" value="1"/>
</dbReference>
<dbReference type="Gene3D" id="2.70.150.10">
    <property type="entry name" value="Calcium-transporting ATPase, cytoplasmic transduction domain A"/>
    <property type="match status" value="1"/>
</dbReference>
<dbReference type="InterPro" id="IPR001757">
    <property type="entry name" value="P_typ_ATPase"/>
</dbReference>
<evidence type="ECO:0000256" key="12">
    <source>
        <dbReference type="ARBA" id="ARBA00022842"/>
    </source>
</evidence>
<keyword evidence="10" id="KW-0547">Nucleotide-binding</keyword>
<dbReference type="NCBIfam" id="TIGR01494">
    <property type="entry name" value="ATPase_P-type"/>
    <property type="match status" value="3"/>
</dbReference>
<protein>
    <recommendedName>
        <fullName evidence="5">Magnesium-transporting ATPase, P-type 1</fullName>
        <ecNumber evidence="4">7.2.2.14</ecNumber>
    </recommendedName>
    <alternativeName>
        <fullName evidence="16">Mg(2+) transport ATPase, P-type 1</fullName>
    </alternativeName>
</protein>
<dbReference type="Gene3D" id="3.40.50.1000">
    <property type="entry name" value="HAD superfamily/HAD-like"/>
    <property type="match status" value="1"/>
</dbReference>
<feature type="transmembrane region" description="Helical" evidence="18">
    <location>
        <begin position="849"/>
        <end position="869"/>
    </location>
</feature>
<feature type="transmembrane region" description="Helical" evidence="18">
    <location>
        <begin position="277"/>
        <end position="297"/>
    </location>
</feature>
<dbReference type="InterPro" id="IPR004014">
    <property type="entry name" value="ATPase_P-typ_cation-transptr_N"/>
</dbReference>
<evidence type="ECO:0000256" key="18">
    <source>
        <dbReference type="SAM" id="Phobius"/>
    </source>
</evidence>
<dbReference type="Pfam" id="PF13246">
    <property type="entry name" value="Cation_ATPase"/>
    <property type="match status" value="1"/>
</dbReference>
<dbReference type="NCBIfam" id="TIGR01524">
    <property type="entry name" value="ATPase-IIIB_Mg"/>
    <property type="match status" value="1"/>
</dbReference>
<dbReference type="Pfam" id="PF00122">
    <property type="entry name" value="E1-E2_ATPase"/>
    <property type="match status" value="1"/>
</dbReference>
<feature type="transmembrane region" description="Helical" evidence="18">
    <location>
        <begin position="881"/>
        <end position="899"/>
    </location>
</feature>
<dbReference type="SUPFAM" id="SSF81665">
    <property type="entry name" value="Calcium ATPase, transmembrane domain M"/>
    <property type="match status" value="1"/>
</dbReference>
<dbReference type="GO" id="GO:0005524">
    <property type="term" value="F:ATP binding"/>
    <property type="evidence" value="ECO:0007669"/>
    <property type="project" value="UniProtKB-KW"/>
</dbReference>
<dbReference type="Pfam" id="PF00689">
    <property type="entry name" value="Cation_ATPase_C"/>
    <property type="match status" value="1"/>
</dbReference>
<evidence type="ECO:0000256" key="11">
    <source>
        <dbReference type="ARBA" id="ARBA00022840"/>
    </source>
</evidence>
<dbReference type="SFLD" id="SFLDF00027">
    <property type="entry name" value="p-type_atpase"/>
    <property type="match status" value="1"/>
</dbReference>
<keyword evidence="8" id="KW-0597">Phosphoprotein</keyword>
<dbReference type="AlphaFoldDB" id="A0A544QVK9"/>
<dbReference type="CDD" id="cd02077">
    <property type="entry name" value="P-type_ATPase_Mg"/>
    <property type="match status" value="1"/>
</dbReference>
<feature type="domain" description="Cation-transporting P-type ATPase N-terminal" evidence="19">
    <location>
        <begin position="24"/>
        <end position="97"/>
    </location>
</feature>
<dbReference type="GO" id="GO:0016887">
    <property type="term" value="F:ATP hydrolysis activity"/>
    <property type="evidence" value="ECO:0007669"/>
    <property type="project" value="InterPro"/>
</dbReference>
<keyword evidence="14 18" id="KW-1133">Transmembrane helix</keyword>
<dbReference type="InterPro" id="IPR044492">
    <property type="entry name" value="P_typ_ATPase_HD_dom"/>
</dbReference>
<gene>
    <name evidence="20" type="primary">mgtA</name>
    <name evidence="20" type="ORF">EXD82_04820</name>
</gene>
<accession>A0A544QVK9</accession>
<evidence type="ECO:0000256" key="3">
    <source>
        <dbReference type="ARBA" id="ARBA00008746"/>
    </source>
</evidence>
<evidence type="ECO:0000256" key="5">
    <source>
        <dbReference type="ARBA" id="ARBA00013555"/>
    </source>
</evidence>
<evidence type="ECO:0000256" key="15">
    <source>
        <dbReference type="ARBA" id="ARBA00023136"/>
    </source>
</evidence>
<keyword evidence="6" id="KW-1003">Cell membrane</keyword>
<dbReference type="PROSITE" id="PS00154">
    <property type="entry name" value="ATPASE_E1_E2"/>
    <property type="match status" value="1"/>
</dbReference>
<dbReference type="Gene3D" id="1.20.1110.10">
    <property type="entry name" value="Calcium-transporting ATPase, transmembrane domain"/>
    <property type="match status" value="1"/>
</dbReference>
<dbReference type="SFLD" id="SFLDG00002">
    <property type="entry name" value="C1.7:_P-type_atpase_like"/>
    <property type="match status" value="1"/>
</dbReference>
<dbReference type="Gene3D" id="3.40.1110.10">
    <property type="entry name" value="Calcium-transporting ATPase, cytoplasmic domain N"/>
    <property type="match status" value="1"/>
</dbReference>
<evidence type="ECO:0000256" key="9">
    <source>
        <dbReference type="ARBA" id="ARBA00022692"/>
    </source>
</evidence>
<evidence type="ECO:0000256" key="7">
    <source>
        <dbReference type="ARBA" id="ARBA00022519"/>
    </source>
</evidence>
<dbReference type="PANTHER" id="PTHR42861">
    <property type="entry name" value="CALCIUM-TRANSPORTING ATPASE"/>
    <property type="match status" value="1"/>
</dbReference>
<feature type="transmembrane region" description="Helical" evidence="18">
    <location>
        <begin position="111"/>
        <end position="130"/>
    </location>
</feature>
<keyword evidence="11" id="KW-0067">ATP-binding</keyword>
<dbReference type="InterPro" id="IPR018303">
    <property type="entry name" value="ATPase_P-typ_P_site"/>
</dbReference>
<dbReference type="InterPro" id="IPR023214">
    <property type="entry name" value="HAD_sf"/>
</dbReference>
<feature type="transmembrane region" description="Helical" evidence="18">
    <location>
        <begin position="73"/>
        <end position="91"/>
    </location>
</feature>
<evidence type="ECO:0000256" key="17">
    <source>
        <dbReference type="ARBA" id="ARBA00047295"/>
    </source>
</evidence>
<dbReference type="NCBIfam" id="NF011702">
    <property type="entry name" value="PRK15122.1"/>
    <property type="match status" value="1"/>
</dbReference>
<evidence type="ECO:0000256" key="1">
    <source>
        <dbReference type="ARBA" id="ARBA00003954"/>
    </source>
</evidence>
<evidence type="ECO:0000256" key="16">
    <source>
        <dbReference type="ARBA" id="ARBA00029806"/>
    </source>
</evidence>
<evidence type="ECO:0000256" key="6">
    <source>
        <dbReference type="ARBA" id="ARBA00022475"/>
    </source>
</evidence>
<dbReference type="InterPro" id="IPR006068">
    <property type="entry name" value="ATPase_P-typ_cation-transptr_C"/>
</dbReference>
<dbReference type="SFLD" id="SFLDS00003">
    <property type="entry name" value="Haloacid_Dehalogenase"/>
    <property type="match status" value="1"/>
</dbReference>
<dbReference type="OrthoDB" id="9760364at2"/>
<comment type="caution">
    <text evidence="20">The sequence shown here is derived from an EMBL/GenBank/DDBJ whole genome shotgun (WGS) entry which is preliminary data.</text>
</comment>
<dbReference type="SMART" id="SM00831">
    <property type="entry name" value="Cation_ATPase_N"/>
    <property type="match status" value="1"/>
</dbReference>
<dbReference type="Proteomes" id="UP000317863">
    <property type="component" value="Unassembled WGS sequence"/>
</dbReference>
<feature type="transmembrane region" description="Helical" evidence="18">
    <location>
        <begin position="699"/>
        <end position="726"/>
    </location>
</feature>
<evidence type="ECO:0000259" key="19">
    <source>
        <dbReference type="SMART" id="SM00831"/>
    </source>
</evidence>
<evidence type="ECO:0000256" key="8">
    <source>
        <dbReference type="ARBA" id="ARBA00022553"/>
    </source>
</evidence>
<dbReference type="InterPro" id="IPR059000">
    <property type="entry name" value="ATPase_P-type_domA"/>
</dbReference>
<reference evidence="20 21" key="1">
    <citation type="submission" date="2019-02" db="EMBL/GenBank/DDBJ databases">
        <title>Peptostreptococcaceae bacterium ZHW00191 nov., a new bacterium isolated from the human gut.</title>
        <authorList>
            <person name="Zhou H.-W."/>
            <person name="Chen X.-J."/>
        </authorList>
    </citation>
    <scope>NUCLEOTIDE SEQUENCE [LARGE SCALE GENOMIC DNA]</scope>
    <source>
        <strain evidence="20 21">ZHW00191</strain>
    </source>
</reference>
<dbReference type="InterPro" id="IPR036412">
    <property type="entry name" value="HAD-like_sf"/>
</dbReference>
<evidence type="ECO:0000313" key="21">
    <source>
        <dbReference type="Proteomes" id="UP000317863"/>
    </source>
</evidence>
<feature type="transmembrane region" description="Helical" evidence="18">
    <location>
        <begin position="770"/>
        <end position="791"/>
    </location>
</feature>
<evidence type="ECO:0000256" key="2">
    <source>
        <dbReference type="ARBA" id="ARBA00004429"/>
    </source>
</evidence>
<keyword evidence="21" id="KW-1185">Reference proteome</keyword>
<keyword evidence="7" id="KW-0997">Cell inner membrane</keyword>